<keyword evidence="2" id="KW-1185">Reference proteome</keyword>
<comment type="caution">
    <text evidence="1">The sequence shown here is derived from an EMBL/GenBank/DDBJ whole genome shotgun (WGS) entry which is preliminary data.</text>
</comment>
<sequence length="58" mass="6926">NGQVLSAHSFFQQFTRTYCSQTSKTPSIYLEFRMDAKIFTDTSQENESYYPEYFTLNY</sequence>
<gene>
    <name evidence="1" type="ORF">HGM15179_012814</name>
</gene>
<proteinExistence type="predicted"/>
<name>A0A8K1GAE9_9PASS</name>
<protein>
    <submittedName>
        <fullName evidence="1">Uncharacterized protein</fullName>
    </submittedName>
</protein>
<dbReference type="EMBL" id="SWJQ01000448">
    <property type="protein sequence ID" value="TRZ14275.1"/>
    <property type="molecule type" value="Genomic_DNA"/>
</dbReference>
<organism evidence="1 2">
    <name type="scientific">Zosterops borbonicus</name>
    <dbReference type="NCBI Taxonomy" id="364589"/>
    <lineage>
        <taxon>Eukaryota</taxon>
        <taxon>Metazoa</taxon>
        <taxon>Chordata</taxon>
        <taxon>Craniata</taxon>
        <taxon>Vertebrata</taxon>
        <taxon>Euteleostomi</taxon>
        <taxon>Archelosauria</taxon>
        <taxon>Archosauria</taxon>
        <taxon>Dinosauria</taxon>
        <taxon>Saurischia</taxon>
        <taxon>Theropoda</taxon>
        <taxon>Coelurosauria</taxon>
        <taxon>Aves</taxon>
        <taxon>Neognathae</taxon>
        <taxon>Neoaves</taxon>
        <taxon>Telluraves</taxon>
        <taxon>Australaves</taxon>
        <taxon>Passeriformes</taxon>
        <taxon>Sylvioidea</taxon>
        <taxon>Zosteropidae</taxon>
        <taxon>Zosterops</taxon>
    </lineage>
</organism>
<feature type="non-terminal residue" evidence="1">
    <location>
        <position position="1"/>
    </location>
</feature>
<dbReference type="AlphaFoldDB" id="A0A8K1GAE9"/>
<reference evidence="1" key="1">
    <citation type="submission" date="2019-04" db="EMBL/GenBank/DDBJ databases">
        <title>Genome assembly of Zosterops borbonicus 15179.</title>
        <authorList>
            <person name="Leroy T."/>
            <person name="Anselmetti Y."/>
            <person name="Tilak M.-K."/>
            <person name="Nabholz B."/>
        </authorList>
    </citation>
    <scope>NUCLEOTIDE SEQUENCE</scope>
    <source>
        <strain evidence="1">HGM_15179</strain>
        <tissue evidence="1">Muscle</tissue>
    </source>
</reference>
<dbReference type="Proteomes" id="UP000796761">
    <property type="component" value="Unassembled WGS sequence"/>
</dbReference>
<evidence type="ECO:0000313" key="1">
    <source>
        <dbReference type="EMBL" id="TRZ14275.1"/>
    </source>
</evidence>
<evidence type="ECO:0000313" key="2">
    <source>
        <dbReference type="Proteomes" id="UP000796761"/>
    </source>
</evidence>
<accession>A0A8K1GAE9</accession>